<sequence length="161" mass="18034">MIQSYPVKKSIKLLCFSVSFLFLFIGSCTSLVCAHCKAPWSGDCVHPLGFLPPYTECGAVKAECATILLELRNDIKTRTVKFNLDYGTREDYLYTFKGCVEAAYCNQTKPYPVLGFYRVLCTTCNTSACNLKLRWKGERLKKGETSKGDTIFPSVAVLQLL</sequence>
<keyword evidence="3" id="KW-1185">Reference proteome</keyword>
<gene>
    <name evidence="2" type="ORF">ILUMI_25801</name>
</gene>
<proteinExistence type="predicted"/>
<dbReference type="Proteomes" id="UP000801492">
    <property type="component" value="Unassembled WGS sequence"/>
</dbReference>
<dbReference type="Gene3D" id="2.10.60.10">
    <property type="entry name" value="CD59"/>
    <property type="match status" value="1"/>
</dbReference>
<evidence type="ECO:0000256" key="1">
    <source>
        <dbReference type="SAM" id="SignalP"/>
    </source>
</evidence>
<name>A0A8K0C4F2_IGNLU</name>
<evidence type="ECO:0000313" key="2">
    <source>
        <dbReference type="EMBL" id="KAF2880385.1"/>
    </source>
</evidence>
<feature type="chain" id="PRO_5035418945" description="Sodefrin-like factor" evidence="1">
    <location>
        <begin position="31"/>
        <end position="161"/>
    </location>
</feature>
<organism evidence="2 3">
    <name type="scientific">Ignelater luminosus</name>
    <name type="common">Cucubano</name>
    <name type="synonym">Pyrophorus luminosus</name>
    <dbReference type="NCBI Taxonomy" id="2038154"/>
    <lineage>
        <taxon>Eukaryota</taxon>
        <taxon>Metazoa</taxon>
        <taxon>Ecdysozoa</taxon>
        <taxon>Arthropoda</taxon>
        <taxon>Hexapoda</taxon>
        <taxon>Insecta</taxon>
        <taxon>Pterygota</taxon>
        <taxon>Neoptera</taxon>
        <taxon>Endopterygota</taxon>
        <taxon>Coleoptera</taxon>
        <taxon>Polyphaga</taxon>
        <taxon>Elateriformia</taxon>
        <taxon>Elateroidea</taxon>
        <taxon>Elateridae</taxon>
        <taxon>Agrypninae</taxon>
        <taxon>Pyrophorini</taxon>
        <taxon>Ignelater</taxon>
    </lineage>
</organism>
<comment type="caution">
    <text evidence="2">The sequence shown here is derived from an EMBL/GenBank/DDBJ whole genome shotgun (WGS) entry which is preliminary data.</text>
</comment>
<reference evidence="2" key="1">
    <citation type="submission" date="2019-08" db="EMBL/GenBank/DDBJ databases">
        <title>The genome of the North American firefly Photinus pyralis.</title>
        <authorList>
            <consortium name="Photinus pyralis genome working group"/>
            <person name="Fallon T.R."/>
            <person name="Sander Lower S.E."/>
            <person name="Weng J.-K."/>
        </authorList>
    </citation>
    <scope>NUCLEOTIDE SEQUENCE</scope>
    <source>
        <strain evidence="2">TRF0915ILg1</strain>
        <tissue evidence="2">Whole body</tissue>
    </source>
</reference>
<feature type="non-terminal residue" evidence="2">
    <location>
        <position position="1"/>
    </location>
</feature>
<accession>A0A8K0C4F2</accession>
<dbReference type="AlphaFoldDB" id="A0A8K0C4F2"/>
<evidence type="ECO:0008006" key="4">
    <source>
        <dbReference type="Google" id="ProtNLM"/>
    </source>
</evidence>
<evidence type="ECO:0000313" key="3">
    <source>
        <dbReference type="Proteomes" id="UP000801492"/>
    </source>
</evidence>
<feature type="signal peptide" evidence="1">
    <location>
        <begin position="1"/>
        <end position="30"/>
    </location>
</feature>
<protein>
    <recommendedName>
        <fullName evidence="4">Sodefrin-like factor</fullName>
    </recommendedName>
</protein>
<keyword evidence="1" id="KW-0732">Signal</keyword>
<dbReference type="InterPro" id="IPR045860">
    <property type="entry name" value="Snake_toxin-like_sf"/>
</dbReference>
<dbReference type="EMBL" id="VTPC01090977">
    <property type="protein sequence ID" value="KAF2880385.1"/>
    <property type="molecule type" value="Genomic_DNA"/>
</dbReference>